<gene>
    <name evidence="2" type="ORF">CI15_16420</name>
</gene>
<evidence type="ECO:0000313" key="3">
    <source>
        <dbReference type="Proteomes" id="UP000075613"/>
    </source>
</evidence>
<dbReference type="PRINTS" id="PR00412">
    <property type="entry name" value="EPOXHYDRLASE"/>
</dbReference>
<dbReference type="Gene3D" id="3.40.50.1820">
    <property type="entry name" value="alpha/beta hydrolase"/>
    <property type="match status" value="1"/>
</dbReference>
<organism evidence="2 3">
    <name type="scientific">Paraburkholderia monticola</name>
    <dbReference type="NCBI Taxonomy" id="1399968"/>
    <lineage>
        <taxon>Bacteria</taxon>
        <taxon>Pseudomonadati</taxon>
        <taxon>Pseudomonadota</taxon>
        <taxon>Betaproteobacteria</taxon>
        <taxon>Burkholderiales</taxon>
        <taxon>Burkholderiaceae</taxon>
        <taxon>Paraburkholderia</taxon>
    </lineage>
</organism>
<dbReference type="PANTHER" id="PTHR43798:SF33">
    <property type="entry name" value="HYDROLASE, PUTATIVE (AFU_ORTHOLOGUE AFUA_2G14860)-RELATED"/>
    <property type="match status" value="1"/>
</dbReference>
<protein>
    <recommendedName>
        <fullName evidence="1">Serine aminopeptidase S33 domain-containing protein</fullName>
    </recommendedName>
</protein>
<dbReference type="GO" id="GO:0016020">
    <property type="term" value="C:membrane"/>
    <property type="evidence" value="ECO:0007669"/>
    <property type="project" value="TreeGrafter"/>
</dbReference>
<proteinExistence type="predicted"/>
<dbReference type="AlphaFoldDB" id="A0A149PQC8"/>
<reference evidence="2 3" key="1">
    <citation type="journal article" date="2015" name="Int. J. Syst. Evol. Microbiol.">
        <title>Burkholderia monticola sp. nov., isolated from mountain soil.</title>
        <authorList>
            <person name="Baek I."/>
            <person name="Seo B."/>
            <person name="Lee I."/>
            <person name="Yi H."/>
            <person name="Chun J."/>
        </authorList>
    </citation>
    <scope>NUCLEOTIDE SEQUENCE [LARGE SCALE GENOMIC DNA]</scope>
    <source>
        <strain evidence="2 3">JC2948</strain>
    </source>
</reference>
<dbReference type="InterPro" id="IPR029058">
    <property type="entry name" value="AB_hydrolase_fold"/>
</dbReference>
<feature type="domain" description="Serine aminopeptidase S33" evidence="1">
    <location>
        <begin position="30"/>
        <end position="220"/>
    </location>
</feature>
<dbReference type="InterPro" id="IPR000639">
    <property type="entry name" value="Epox_hydrolase-like"/>
</dbReference>
<dbReference type="InterPro" id="IPR050266">
    <property type="entry name" value="AB_hydrolase_sf"/>
</dbReference>
<dbReference type="Pfam" id="PF12146">
    <property type="entry name" value="Hydrolase_4"/>
    <property type="match status" value="1"/>
</dbReference>
<accession>A0A149PQC8</accession>
<keyword evidence="3" id="KW-1185">Reference proteome</keyword>
<dbReference type="Proteomes" id="UP000075613">
    <property type="component" value="Unassembled WGS sequence"/>
</dbReference>
<dbReference type="SUPFAM" id="SSF53474">
    <property type="entry name" value="alpha/beta-Hydrolases"/>
    <property type="match status" value="1"/>
</dbReference>
<dbReference type="InterPro" id="IPR022742">
    <property type="entry name" value="Hydrolase_4"/>
</dbReference>
<dbReference type="EMBL" id="LRBG01000013">
    <property type="protein sequence ID" value="KXU87261.1"/>
    <property type="molecule type" value="Genomic_DNA"/>
</dbReference>
<sequence>MTKDSNPAWIDACGVNLCYVLSGTGEAGTAVMIHELGGTIASWDAVAPTLRASLRVLTYDQRGHGSSEKVRVRFSLADHVDDLRALLDALAIDGPCWLIAAAAGAAIAVVFAARFPARVAGIVMCAPALDIDPQRRAYLQERAERARQEGMRPIVDRTLDQSWPPVLRGDRQSFEDYRSRLLANDPVSYALANHALGEIDLSTELPTLRCPCLLLAGQYDLQRPPERVAAQAALVPGSVFDTVAAGHLMAVQRPAEVAEKIHAFIDRSRR</sequence>
<evidence type="ECO:0000259" key="1">
    <source>
        <dbReference type="Pfam" id="PF12146"/>
    </source>
</evidence>
<dbReference type="PANTHER" id="PTHR43798">
    <property type="entry name" value="MONOACYLGLYCEROL LIPASE"/>
    <property type="match status" value="1"/>
</dbReference>
<evidence type="ECO:0000313" key="2">
    <source>
        <dbReference type="EMBL" id="KXU87261.1"/>
    </source>
</evidence>
<comment type="caution">
    <text evidence="2">The sequence shown here is derived from an EMBL/GenBank/DDBJ whole genome shotgun (WGS) entry which is preliminary data.</text>
</comment>
<dbReference type="STRING" id="1399968.CI15_16420"/>
<name>A0A149PQC8_9BURK</name>
<dbReference type="GO" id="GO:0003824">
    <property type="term" value="F:catalytic activity"/>
    <property type="evidence" value="ECO:0007669"/>
    <property type="project" value="InterPro"/>
</dbReference>